<dbReference type="InterPro" id="IPR012334">
    <property type="entry name" value="Pectin_lyas_fold"/>
</dbReference>
<protein>
    <submittedName>
        <fullName evidence="1">Uncharacterized protein</fullName>
    </submittedName>
</protein>
<dbReference type="EMBL" id="FNZK01000002">
    <property type="protein sequence ID" value="SEI97976.1"/>
    <property type="molecule type" value="Genomic_DNA"/>
</dbReference>
<evidence type="ECO:0000313" key="2">
    <source>
        <dbReference type="Proteomes" id="UP000199662"/>
    </source>
</evidence>
<sequence>MLECLSIDNLIDIPGTREVLHHNLAYKSNQLDKANLPEENNTENSWNVNESDISANDFLSLDISQLAKPRETKGELPDITFMKLIKNSRLKGLGYFK</sequence>
<dbReference type="AlphaFoldDB" id="A0A1H6V250"/>
<reference evidence="1 2" key="1">
    <citation type="submission" date="2016-10" db="EMBL/GenBank/DDBJ databases">
        <authorList>
            <person name="de Groot N.N."/>
        </authorList>
    </citation>
    <scope>NUCLEOTIDE SEQUENCE [LARGE SCALE GENOMIC DNA]</scope>
    <source>
        <strain evidence="1 2">DSM 2179</strain>
    </source>
</reference>
<proteinExistence type="predicted"/>
<dbReference type="Proteomes" id="UP000199662">
    <property type="component" value="Unassembled WGS sequence"/>
</dbReference>
<dbReference type="Gene3D" id="2.160.20.10">
    <property type="entry name" value="Single-stranded right-handed beta-helix, Pectin lyase-like"/>
    <property type="match status" value="1"/>
</dbReference>
<evidence type="ECO:0000313" key="1">
    <source>
        <dbReference type="EMBL" id="SEI97976.1"/>
    </source>
</evidence>
<organism evidence="1 2">
    <name type="scientific">Propionispira arboris</name>
    <dbReference type="NCBI Taxonomy" id="84035"/>
    <lineage>
        <taxon>Bacteria</taxon>
        <taxon>Bacillati</taxon>
        <taxon>Bacillota</taxon>
        <taxon>Negativicutes</taxon>
        <taxon>Selenomonadales</taxon>
        <taxon>Selenomonadaceae</taxon>
        <taxon>Propionispira</taxon>
    </lineage>
</organism>
<keyword evidence="2" id="KW-1185">Reference proteome</keyword>
<dbReference type="RefSeq" id="WP_143063138.1">
    <property type="nucleotide sequence ID" value="NZ_FNZK01000002.1"/>
</dbReference>
<gene>
    <name evidence="1" type="ORF">SAMN05660742_102152</name>
</gene>
<name>A0A1H6V250_9FIRM</name>
<accession>A0A1H6V250</accession>
<dbReference type="STRING" id="84035.SAMN05660742_102152"/>